<dbReference type="EMBL" id="JALJOT010000007">
    <property type="protein sequence ID" value="KAK9909076.1"/>
    <property type="molecule type" value="Genomic_DNA"/>
</dbReference>
<evidence type="ECO:0000313" key="2">
    <source>
        <dbReference type="Proteomes" id="UP001491310"/>
    </source>
</evidence>
<proteinExistence type="predicted"/>
<reference evidence="1 2" key="1">
    <citation type="journal article" date="2024" name="Nat. Commun.">
        <title>Phylogenomics reveals the evolutionary origins of lichenization in chlorophyte algae.</title>
        <authorList>
            <person name="Puginier C."/>
            <person name="Libourel C."/>
            <person name="Otte J."/>
            <person name="Skaloud P."/>
            <person name="Haon M."/>
            <person name="Grisel S."/>
            <person name="Petersen M."/>
            <person name="Berrin J.G."/>
            <person name="Delaux P.M."/>
            <person name="Dal Grande F."/>
            <person name="Keller J."/>
        </authorList>
    </citation>
    <scope>NUCLEOTIDE SEQUENCE [LARGE SCALE GENOMIC DNA]</scope>
    <source>
        <strain evidence="1 2">SAG 216-7</strain>
    </source>
</reference>
<organism evidence="1 2">
    <name type="scientific">Coccomyxa subellipsoidea</name>
    <dbReference type="NCBI Taxonomy" id="248742"/>
    <lineage>
        <taxon>Eukaryota</taxon>
        <taxon>Viridiplantae</taxon>
        <taxon>Chlorophyta</taxon>
        <taxon>core chlorophytes</taxon>
        <taxon>Trebouxiophyceae</taxon>
        <taxon>Trebouxiophyceae incertae sedis</taxon>
        <taxon>Coccomyxaceae</taxon>
        <taxon>Coccomyxa</taxon>
    </lineage>
</organism>
<comment type="caution">
    <text evidence="1">The sequence shown here is derived from an EMBL/GenBank/DDBJ whole genome shotgun (WGS) entry which is preliminary data.</text>
</comment>
<gene>
    <name evidence="1" type="ORF">WJX75_006864</name>
</gene>
<keyword evidence="2" id="KW-1185">Reference proteome</keyword>
<dbReference type="Proteomes" id="UP001491310">
    <property type="component" value="Unassembled WGS sequence"/>
</dbReference>
<evidence type="ECO:0000313" key="1">
    <source>
        <dbReference type="EMBL" id="KAK9909076.1"/>
    </source>
</evidence>
<name>A0ABR2YQ04_9CHLO</name>
<protein>
    <recommendedName>
        <fullName evidence="3">BLOC-1-related complex subunit 7</fullName>
    </recommendedName>
</protein>
<evidence type="ECO:0008006" key="3">
    <source>
        <dbReference type="Google" id="ProtNLM"/>
    </source>
</evidence>
<sequence length="100" mass="10782">MNSQGKTSQRELKTQLSEKGSAAVLALVRIAATLNNEGGSEGVAEIARRTAAKEASIVQSLQAVEQLPRQLAKLDANLSVIHHHLLNLSDVPDERCQKQT</sequence>
<accession>A0ABR2YQ04</accession>